<dbReference type="Proteomes" id="UP000433101">
    <property type="component" value="Unassembled WGS sequence"/>
</dbReference>
<keyword evidence="4" id="KW-1185">Reference proteome</keyword>
<name>A0A7X3S7S4_9HYPH</name>
<protein>
    <submittedName>
        <fullName evidence="3">DnaJ domain-containing protein</fullName>
    </submittedName>
</protein>
<sequence>MKLDSKIFDRIRVKPDQERVAEDRHQECQWDGCTRAGTHRAPKGRDREGEYLNFCIDHVREYNKSYNYFAGMDDDRVRQWQKAATTGHRPTWKMGVNSKAAGANGASSGTQSHTGYRSYHNAWRRHAEAPRRPKLKPLEAGAFETLGLDHAKRGNEIKARYKELVKRHHPDANGGDRSSEERLRQIIQAYTLLKKAGFC</sequence>
<evidence type="ECO:0000313" key="3">
    <source>
        <dbReference type="EMBL" id="MXN65040.1"/>
    </source>
</evidence>
<feature type="domain" description="J" evidence="2">
    <location>
        <begin position="141"/>
        <end position="198"/>
    </location>
</feature>
<organism evidence="3 4">
    <name type="scientific">Stappia sediminis</name>
    <dbReference type="NCBI Taxonomy" id="2692190"/>
    <lineage>
        <taxon>Bacteria</taxon>
        <taxon>Pseudomonadati</taxon>
        <taxon>Pseudomonadota</taxon>
        <taxon>Alphaproteobacteria</taxon>
        <taxon>Hyphomicrobiales</taxon>
        <taxon>Stappiaceae</taxon>
        <taxon>Stappia</taxon>
    </lineage>
</organism>
<dbReference type="SUPFAM" id="SSF46565">
    <property type="entry name" value="Chaperone J-domain"/>
    <property type="match status" value="1"/>
</dbReference>
<dbReference type="EMBL" id="WUMV01000003">
    <property type="protein sequence ID" value="MXN65040.1"/>
    <property type="molecule type" value="Genomic_DNA"/>
</dbReference>
<dbReference type="Gene3D" id="1.10.287.110">
    <property type="entry name" value="DnaJ domain"/>
    <property type="match status" value="1"/>
</dbReference>
<feature type="compositionally biased region" description="Low complexity" evidence="1">
    <location>
        <begin position="95"/>
        <end position="112"/>
    </location>
</feature>
<dbReference type="SMART" id="SM00271">
    <property type="entry name" value="DnaJ"/>
    <property type="match status" value="1"/>
</dbReference>
<dbReference type="CDD" id="cd06257">
    <property type="entry name" value="DnaJ"/>
    <property type="match status" value="1"/>
</dbReference>
<dbReference type="InterPro" id="IPR036869">
    <property type="entry name" value="J_dom_sf"/>
</dbReference>
<evidence type="ECO:0000313" key="4">
    <source>
        <dbReference type="Proteomes" id="UP000433101"/>
    </source>
</evidence>
<dbReference type="PROSITE" id="PS50076">
    <property type="entry name" value="DNAJ_2"/>
    <property type="match status" value="1"/>
</dbReference>
<evidence type="ECO:0000259" key="2">
    <source>
        <dbReference type="PROSITE" id="PS50076"/>
    </source>
</evidence>
<dbReference type="InterPro" id="IPR001623">
    <property type="entry name" value="DnaJ_domain"/>
</dbReference>
<evidence type="ECO:0000256" key="1">
    <source>
        <dbReference type="SAM" id="MobiDB-lite"/>
    </source>
</evidence>
<accession>A0A7X3S7S4</accession>
<proteinExistence type="predicted"/>
<dbReference type="PRINTS" id="PR00625">
    <property type="entry name" value="JDOMAIN"/>
</dbReference>
<comment type="caution">
    <text evidence="3">The sequence shown here is derived from an EMBL/GenBank/DDBJ whole genome shotgun (WGS) entry which is preliminary data.</text>
</comment>
<feature type="region of interest" description="Disordered" evidence="1">
    <location>
        <begin position="85"/>
        <end position="114"/>
    </location>
</feature>
<dbReference type="Pfam" id="PF00226">
    <property type="entry name" value="DnaJ"/>
    <property type="match status" value="1"/>
</dbReference>
<reference evidence="3 4" key="1">
    <citation type="submission" date="2019-12" db="EMBL/GenBank/DDBJ databases">
        <authorList>
            <person name="Li M."/>
        </authorList>
    </citation>
    <scope>NUCLEOTIDE SEQUENCE [LARGE SCALE GENOMIC DNA]</scope>
    <source>
        <strain evidence="3 4">GBMRC 2046</strain>
    </source>
</reference>
<gene>
    <name evidence="3" type="ORF">GR183_08990</name>
</gene>
<dbReference type="RefSeq" id="WP_160775265.1">
    <property type="nucleotide sequence ID" value="NZ_WUMV01000003.1"/>
</dbReference>
<dbReference type="AlphaFoldDB" id="A0A7X3S7S4"/>